<comment type="caution">
    <text evidence="2">The sequence shown here is derived from an EMBL/GenBank/DDBJ whole genome shotgun (WGS) entry which is preliminary data.</text>
</comment>
<feature type="region of interest" description="Disordered" evidence="1">
    <location>
        <begin position="50"/>
        <end position="93"/>
    </location>
</feature>
<evidence type="ECO:0000256" key="1">
    <source>
        <dbReference type="SAM" id="MobiDB-lite"/>
    </source>
</evidence>
<organism evidence="2 3">
    <name type="scientific">Arabis nemorensis</name>
    <dbReference type="NCBI Taxonomy" id="586526"/>
    <lineage>
        <taxon>Eukaryota</taxon>
        <taxon>Viridiplantae</taxon>
        <taxon>Streptophyta</taxon>
        <taxon>Embryophyta</taxon>
        <taxon>Tracheophyta</taxon>
        <taxon>Spermatophyta</taxon>
        <taxon>Magnoliopsida</taxon>
        <taxon>eudicotyledons</taxon>
        <taxon>Gunneridae</taxon>
        <taxon>Pentapetalae</taxon>
        <taxon>rosids</taxon>
        <taxon>malvids</taxon>
        <taxon>Brassicales</taxon>
        <taxon>Brassicaceae</taxon>
        <taxon>Arabideae</taxon>
        <taxon>Arabis</taxon>
    </lineage>
</organism>
<feature type="compositionally biased region" description="Basic residues" evidence="1">
    <location>
        <begin position="1"/>
        <end position="11"/>
    </location>
</feature>
<sequence length="117" mass="13193">MVSLKRSRRSTRRLDNHIAQVASSSQRTPGTLPGKCEANPKETCNVTFSEDEGCEESMERSLQEEDSNDDMDTDEILSTEKNKEGHSKDSVMTNEKISFEEAFPAVHKMMNDLLIPL</sequence>
<reference evidence="2" key="1">
    <citation type="submission" date="2019-07" db="EMBL/GenBank/DDBJ databases">
        <authorList>
            <person name="Dittberner H."/>
        </authorList>
    </citation>
    <scope>NUCLEOTIDE SEQUENCE [LARGE SCALE GENOMIC DNA]</scope>
</reference>
<proteinExistence type="predicted"/>
<feature type="compositionally biased region" description="Basic and acidic residues" evidence="1">
    <location>
        <begin position="78"/>
        <end position="89"/>
    </location>
</feature>
<feature type="region of interest" description="Disordered" evidence="1">
    <location>
        <begin position="1"/>
        <end position="36"/>
    </location>
</feature>
<keyword evidence="3" id="KW-1185">Reference proteome</keyword>
<dbReference type="Proteomes" id="UP000489600">
    <property type="component" value="Unassembled WGS sequence"/>
</dbReference>
<name>A0A565CC40_9BRAS</name>
<dbReference type="EMBL" id="CABITT030000007">
    <property type="protein sequence ID" value="VVB11204.1"/>
    <property type="molecule type" value="Genomic_DNA"/>
</dbReference>
<gene>
    <name evidence="2" type="ORF">ANE_LOCUS21648</name>
</gene>
<evidence type="ECO:0000313" key="2">
    <source>
        <dbReference type="EMBL" id="VVB11204.1"/>
    </source>
</evidence>
<accession>A0A565CC40</accession>
<evidence type="ECO:0000313" key="3">
    <source>
        <dbReference type="Proteomes" id="UP000489600"/>
    </source>
</evidence>
<protein>
    <submittedName>
        <fullName evidence="2">Uncharacterized protein</fullName>
    </submittedName>
</protein>
<dbReference type="AlphaFoldDB" id="A0A565CC40"/>
<feature type="compositionally biased region" description="Acidic residues" evidence="1">
    <location>
        <begin position="64"/>
        <end position="77"/>
    </location>
</feature>